<dbReference type="EMBL" id="CAKOGL010000023">
    <property type="protein sequence ID" value="CAH2101560.1"/>
    <property type="molecule type" value="Genomic_DNA"/>
</dbReference>
<organism evidence="3 4">
    <name type="scientific">Euphydryas editha</name>
    <name type="common">Edith's checkerspot</name>
    <dbReference type="NCBI Taxonomy" id="104508"/>
    <lineage>
        <taxon>Eukaryota</taxon>
        <taxon>Metazoa</taxon>
        <taxon>Ecdysozoa</taxon>
        <taxon>Arthropoda</taxon>
        <taxon>Hexapoda</taxon>
        <taxon>Insecta</taxon>
        <taxon>Pterygota</taxon>
        <taxon>Neoptera</taxon>
        <taxon>Endopterygota</taxon>
        <taxon>Lepidoptera</taxon>
        <taxon>Glossata</taxon>
        <taxon>Ditrysia</taxon>
        <taxon>Papilionoidea</taxon>
        <taxon>Nymphalidae</taxon>
        <taxon>Nymphalinae</taxon>
        <taxon>Euphydryas</taxon>
    </lineage>
</organism>
<feature type="region of interest" description="Disordered" evidence="1">
    <location>
        <begin position="72"/>
        <end position="102"/>
    </location>
</feature>
<dbReference type="Gene3D" id="1.10.10.2590">
    <property type="entry name" value="BEN domain"/>
    <property type="match status" value="1"/>
</dbReference>
<feature type="compositionally biased region" description="Basic and acidic residues" evidence="1">
    <location>
        <begin position="80"/>
        <end position="91"/>
    </location>
</feature>
<name>A0AAU9UQ79_EUPED</name>
<accession>A0AAU9UQ79</accession>
<feature type="region of interest" description="Disordered" evidence="1">
    <location>
        <begin position="1"/>
        <end position="59"/>
    </location>
</feature>
<reference evidence="3" key="1">
    <citation type="submission" date="2022-03" db="EMBL/GenBank/DDBJ databases">
        <authorList>
            <person name="Tunstrom K."/>
        </authorList>
    </citation>
    <scope>NUCLEOTIDE SEQUENCE</scope>
</reference>
<feature type="compositionally biased region" description="Low complexity" evidence="1">
    <location>
        <begin position="36"/>
        <end position="47"/>
    </location>
</feature>
<keyword evidence="4" id="KW-1185">Reference proteome</keyword>
<feature type="region of interest" description="Disordered" evidence="1">
    <location>
        <begin position="328"/>
        <end position="456"/>
    </location>
</feature>
<dbReference type="SMART" id="SM01025">
    <property type="entry name" value="BEN"/>
    <property type="match status" value="1"/>
</dbReference>
<comment type="caution">
    <text evidence="3">The sequence shown here is derived from an EMBL/GenBank/DDBJ whole genome shotgun (WGS) entry which is preliminary data.</text>
</comment>
<feature type="compositionally biased region" description="Acidic residues" evidence="1">
    <location>
        <begin position="348"/>
        <end position="366"/>
    </location>
</feature>
<dbReference type="Proteomes" id="UP001153954">
    <property type="component" value="Unassembled WGS sequence"/>
</dbReference>
<dbReference type="InterPro" id="IPR018379">
    <property type="entry name" value="BEN_domain"/>
</dbReference>
<feature type="domain" description="BEN" evidence="2">
    <location>
        <begin position="188"/>
        <end position="295"/>
    </location>
</feature>
<dbReference type="InterPro" id="IPR040391">
    <property type="entry name" value="BEND5"/>
</dbReference>
<dbReference type="PANTHER" id="PTHR14628">
    <property type="entry name" value="BEN DOMAIN-CONTAINING PROTEIN 5"/>
    <property type="match status" value="1"/>
</dbReference>
<evidence type="ECO:0000256" key="1">
    <source>
        <dbReference type="SAM" id="MobiDB-lite"/>
    </source>
</evidence>
<evidence type="ECO:0000259" key="2">
    <source>
        <dbReference type="PROSITE" id="PS51457"/>
    </source>
</evidence>
<dbReference type="GO" id="GO:0045892">
    <property type="term" value="P:negative regulation of DNA-templated transcription"/>
    <property type="evidence" value="ECO:0007669"/>
    <property type="project" value="InterPro"/>
</dbReference>
<evidence type="ECO:0000313" key="4">
    <source>
        <dbReference type="Proteomes" id="UP001153954"/>
    </source>
</evidence>
<protein>
    <recommendedName>
        <fullName evidence="2">BEN domain-containing protein</fullName>
    </recommendedName>
</protein>
<feature type="compositionally biased region" description="Acidic residues" evidence="1">
    <location>
        <begin position="374"/>
        <end position="401"/>
    </location>
</feature>
<dbReference type="AlphaFoldDB" id="A0AAU9UQ79"/>
<proteinExistence type="predicted"/>
<dbReference type="PROSITE" id="PS51457">
    <property type="entry name" value="BEN"/>
    <property type="match status" value="1"/>
</dbReference>
<feature type="compositionally biased region" description="Polar residues" evidence="1">
    <location>
        <begin position="1"/>
        <end position="13"/>
    </location>
</feature>
<dbReference type="GO" id="GO:0003677">
    <property type="term" value="F:DNA binding"/>
    <property type="evidence" value="ECO:0007669"/>
    <property type="project" value="InterPro"/>
</dbReference>
<feature type="compositionally biased region" description="Basic and acidic residues" evidence="1">
    <location>
        <begin position="402"/>
        <end position="418"/>
    </location>
</feature>
<dbReference type="Pfam" id="PF10523">
    <property type="entry name" value="BEN"/>
    <property type="match status" value="1"/>
</dbReference>
<feature type="compositionally biased region" description="Basic and acidic residues" evidence="1">
    <location>
        <begin position="429"/>
        <end position="456"/>
    </location>
</feature>
<dbReference type="PANTHER" id="PTHR14628:SF1">
    <property type="entry name" value="BEN DOMAIN-CONTAINING PROTEIN 5"/>
    <property type="match status" value="1"/>
</dbReference>
<sequence>MVKDGSPTTVSDATSKKKNNIALTKANKETVISSGTLRTPLKTPKTPNMDILDSTNDERRTGKIKLQASTISLASSSGKAKSEKSKSDVRKINKSNTPVAPKSHVGKLLHELQSIKNELKKRDAFEKNVNEQMAKMIVAHDENKKLIQSILDKLNEFRATPSDRGSVVLTSFPSVGFHRKSDKTIHIGEGVFIPKADYDVAKVKAKSGSQFIKNILILIFSPEELLESSVTGRKSNRYKKEKQKPALDPTRLLALKSIYKHYLESLELDPEVIKIELKKTNEYISSKISDLRKLSPQKKSKKYISDKGSLDDQQLEFELEDETINFTESEQIVEDDINQEENQVPTTENEEEEDLESIDSISEENGEVEKEAIDCCDSDDDEENAEGEAEYLDEAMNEEQSLDDKEVEEQHGEERNEKLSSSPPLIYLKSEEVTPHQSEPHTIKSSKQEKPTKSQEEMIKETVTQLILEADRSGRDYGRQRDRVDVDLERERIRQRDEELRLRDYELRERVRQRDVELQLQQKWLEFMKNAMNIIVRHLNK</sequence>
<evidence type="ECO:0000313" key="3">
    <source>
        <dbReference type="EMBL" id="CAH2101560.1"/>
    </source>
</evidence>
<gene>
    <name evidence="3" type="ORF">EEDITHA_LOCUS16301</name>
</gene>